<keyword evidence="1" id="KW-0547">Nucleotide-binding</keyword>
<evidence type="ECO:0000259" key="3">
    <source>
        <dbReference type="PROSITE" id="PS50105"/>
    </source>
</evidence>
<evidence type="ECO:0000313" key="5">
    <source>
        <dbReference type="EMBL" id="RXH41674.1"/>
    </source>
</evidence>
<feature type="domain" description="SAM" evidence="3">
    <location>
        <begin position="1"/>
        <end position="61"/>
    </location>
</feature>
<dbReference type="RefSeq" id="WP_128943905.1">
    <property type="nucleotide sequence ID" value="NZ_LBJM01000014.1"/>
</dbReference>
<dbReference type="SUPFAM" id="SSF47769">
    <property type="entry name" value="SAM/Pointed domain"/>
    <property type="match status" value="1"/>
</dbReference>
<name>A0A4V1L4J3_9BRAD</name>
<proteinExistence type="predicted"/>
<keyword evidence="2" id="KW-0067">ATP-binding</keyword>
<dbReference type="Proteomes" id="UP000290565">
    <property type="component" value="Unassembled WGS sequence"/>
</dbReference>
<dbReference type="Gene3D" id="1.10.150.50">
    <property type="entry name" value="Transcription Factor, Ets-1"/>
    <property type="match status" value="1"/>
</dbReference>
<dbReference type="GO" id="GO:0009190">
    <property type="term" value="P:cyclic nucleotide biosynthetic process"/>
    <property type="evidence" value="ECO:0007669"/>
    <property type="project" value="InterPro"/>
</dbReference>
<dbReference type="GO" id="GO:0005524">
    <property type="term" value="F:ATP binding"/>
    <property type="evidence" value="ECO:0007669"/>
    <property type="project" value="UniProtKB-KW"/>
</dbReference>
<evidence type="ECO:0000259" key="4">
    <source>
        <dbReference type="PROSITE" id="PS50125"/>
    </source>
</evidence>
<comment type="caution">
    <text evidence="5">The sequence shown here is derived from an EMBL/GenBank/DDBJ whole genome shotgun (WGS) entry which is preliminary data.</text>
</comment>
<dbReference type="Gene3D" id="3.40.50.300">
    <property type="entry name" value="P-loop containing nucleotide triphosphate hydrolases"/>
    <property type="match status" value="1"/>
</dbReference>
<dbReference type="AlphaFoldDB" id="A0A4V1L4J3"/>
<dbReference type="Pfam" id="PF00211">
    <property type="entry name" value="Guanylate_cyc"/>
    <property type="match status" value="1"/>
</dbReference>
<protein>
    <recommendedName>
        <fullName evidence="7">Adenylate cyclase</fullName>
    </recommendedName>
</protein>
<dbReference type="SUPFAM" id="SSF48452">
    <property type="entry name" value="TPR-like"/>
    <property type="match status" value="1"/>
</dbReference>
<dbReference type="InterPro" id="IPR027417">
    <property type="entry name" value="P-loop_NTPase"/>
</dbReference>
<dbReference type="PANTHER" id="PTHR16305:SF28">
    <property type="entry name" value="GUANYLATE CYCLASE DOMAIN-CONTAINING PROTEIN"/>
    <property type="match status" value="1"/>
</dbReference>
<dbReference type="SMART" id="SM00044">
    <property type="entry name" value="CYCc"/>
    <property type="match status" value="1"/>
</dbReference>
<dbReference type="PROSITE" id="PS50105">
    <property type="entry name" value="SAM_DOMAIN"/>
    <property type="match status" value="1"/>
</dbReference>
<dbReference type="InterPro" id="IPR011990">
    <property type="entry name" value="TPR-like_helical_dom_sf"/>
</dbReference>
<dbReference type="SUPFAM" id="SSF55073">
    <property type="entry name" value="Nucleotide cyclase"/>
    <property type="match status" value="1"/>
</dbReference>
<dbReference type="InterPro" id="IPR041664">
    <property type="entry name" value="AAA_16"/>
</dbReference>
<dbReference type="PANTHER" id="PTHR16305">
    <property type="entry name" value="TESTICULAR SOLUBLE ADENYLYL CYCLASE"/>
    <property type="match status" value="1"/>
</dbReference>
<gene>
    <name evidence="5" type="ORF">XH94_06760</name>
</gene>
<dbReference type="Pfam" id="PF13424">
    <property type="entry name" value="TPR_12"/>
    <property type="match status" value="1"/>
</dbReference>
<dbReference type="SUPFAM" id="SSF52540">
    <property type="entry name" value="P-loop containing nucleoside triphosphate hydrolases"/>
    <property type="match status" value="1"/>
</dbReference>
<evidence type="ECO:0000256" key="2">
    <source>
        <dbReference type="ARBA" id="ARBA00022840"/>
    </source>
</evidence>
<feature type="domain" description="Guanylate cyclase" evidence="4">
    <location>
        <begin position="89"/>
        <end position="216"/>
    </location>
</feature>
<evidence type="ECO:0000256" key="1">
    <source>
        <dbReference type="ARBA" id="ARBA00022741"/>
    </source>
</evidence>
<dbReference type="GO" id="GO:0005737">
    <property type="term" value="C:cytoplasm"/>
    <property type="evidence" value="ECO:0007669"/>
    <property type="project" value="TreeGrafter"/>
</dbReference>
<dbReference type="CDD" id="cd07302">
    <property type="entry name" value="CHD"/>
    <property type="match status" value="1"/>
</dbReference>
<dbReference type="PROSITE" id="PS50125">
    <property type="entry name" value="GUANYLATE_CYCLASE_2"/>
    <property type="match status" value="1"/>
</dbReference>
<reference evidence="5 6" key="1">
    <citation type="submission" date="2015-04" db="EMBL/GenBank/DDBJ databases">
        <title>Comparative genomics of rhizobia nodulating Arachis hypogaea in China.</title>
        <authorList>
            <person name="Li Y."/>
        </authorList>
    </citation>
    <scope>NUCLEOTIDE SEQUENCE [LARGE SCALE GENOMIC DNA]</scope>
    <source>
        <strain evidence="5 6">CCBAU 51787</strain>
    </source>
</reference>
<dbReference type="Gene3D" id="3.30.70.1230">
    <property type="entry name" value="Nucleotide cyclase"/>
    <property type="match status" value="1"/>
</dbReference>
<evidence type="ECO:0008006" key="7">
    <source>
        <dbReference type="Google" id="ProtNLM"/>
    </source>
</evidence>
<dbReference type="InterPro" id="IPR013761">
    <property type="entry name" value="SAM/pointed_sf"/>
</dbReference>
<dbReference type="CDD" id="cd09487">
    <property type="entry name" value="SAM_superfamily"/>
    <property type="match status" value="1"/>
</dbReference>
<dbReference type="GO" id="GO:0035556">
    <property type="term" value="P:intracellular signal transduction"/>
    <property type="evidence" value="ECO:0007669"/>
    <property type="project" value="InterPro"/>
</dbReference>
<accession>A0A4V1L4J3</accession>
<dbReference type="Pfam" id="PF13191">
    <property type="entry name" value="AAA_16"/>
    <property type="match status" value="1"/>
</dbReference>
<dbReference type="GO" id="GO:0004016">
    <property type="term" value="F:adenylate cyclase activity"/>
    <property type="evidence" value="ECO:0007669"/>
    <property type="project" value="UniProtKB-ARBA"/>
</dbReference>
<dbReference type="SMART" id="SM00454">
    <property type="entry name" value="SAM"/>
    <property type="match status" value="1"/>
</dbReference>
<dbReference type="Gene3D" id="1.25.40.10">
    <property type="entry name" value="Tetratricopeptide repeat domain"/>
    <property type="match status" value="1"/>
</dbReference>
<organism evidence="5 6">
    <name type="scientific">Bradyrhizobium zhanjiangense</name>
    <dbReference type="NCBI Taxonomy" id="1325107"/>
    <lineage>
        <taxon>Bacteria</taxon>
        <taxon>Pseudomonadati</taxon>
        <taxon>Pseudomonadota</taxon>
        <taxon>Alphaproteobacteria</taxon>
        <taxon>Hyphomicrobiales</taxon>
        <taxon>Nitrobacteraceae</taxon>
        <taxon>Bradyrhizobium</taxon>
    </lineage>
</organism>
<dbReference type="EMBL" id="LBJM01000014">
    <property type="protein sequence ID" value="RXH41674.1"/>
    <property type="molecule type" value="Genomic_DNA"/>
</dbReference>
<dbReference type="InterPro" id="IPR001054">
    <property type="entry name" value="A/G_cyclase"/>
</dbReference>
<dbReference type="InterPro" id="IPR029787">
    <property type="entry name" value="Nucleotide_cyclase"/>
</dbReference>
<dbReference type="Pfam" id="PF00536">
    <property type="entry name" value="SAM_1"/>
    <property type="match status" value="1"/>
</dbReference>
<evidence type="ECO:0000313" key="6">
    <source>
        <dbReference type="Proteomes" id="UP000290565"/>
    </source>
</evidence>
<sequence>MDVGGWLRGLGLEQYEAAFRDNQIDQTVLPTLTSEDLKDLGVGLVGHRRKLLNAIAGLRAVAEAPTPIFDLQRTWNKAGQDTAERRQVTVMFSDLVGSTALSARMDPEDLREIISAYQTCVAGAVRRFEGFVAKYMGDGVLIYFGYPQAHEDDAERAVRAALDAIAAVGTLNSSVPLQTRVGIATGLVVVGDLIGSGEAQERGIIGETPNLAARLQAIADPNTVVIAESTRRLLGDLFELKDLGPQELKGIPGRIRAWAPLRPSAVEGRFEALHAGGLTELIGRQEELDVLLRRWSKAKTGRGQVVLLSGEPGIGKSRLTAAVVERLASEPHTRLGYFCSPQHTDSALYPIISQMERAAGFAHDDPEQAKLDKIDTLLAQTFTSRQDAALLGEMLSLPNDGRYPSLELAAPQRRQKTFEALTAQLEALSKSSPVLMIFEDVHWIDPTSLEALSRAVDCLANLGVLLIITYRPEFNPPWIGKPYVTAVHLNRLDEDDSKAIIDRVSGNALLPAGIRQDIIERTDGIPLFVEEMTKSVMEAGDEGAERSAASYPSPSVAVPPSLHASLMARLDRLGALAKEVAQIGAAIGREFSYELLLFVAGRSSAELNGALDQLAFAELIFQRGLPPDAEYAFKHALVQDAAYSTLLRAPRQKLHARIAEGLEQLFPERASVGPELLAHHFTNAGQAESAIAYWLKAGRRAAERSADAEAARHLRRGLEMLMTLPDSTEKDRQELDFQLALGAPLAAQHGYGNPIVGAARDRAIALCEKLGDTQHLLPSLYGQYAYCIASGKIPKALEYSERCQSLAARTGDREARLIAHRAMGASLLETGEFEAARAQLEQILAIDKTELDQSLSVIYVADPHASGLAYLALTLWALGYPDQAVAARQKANKHALDANHANTSGIVGIYAGAQLSELLGRMDDVKSYVETLNARLESRVPLWALSCGQMLRGWAIGCTERLEDGIAMMKQGIHAAEQQVRFHSPHYHSLLAILEARAGAIQDSLSTIRKAKELMAETGEFLWHADVLRIEGELRLLFGASTKEADASFVQALEVAHKQRAKSFELRAAMSMARLLRDQGKCDEARELLVPVYGWFTEGFDTWDLKQAKALLDELA</sequence>
<dbReference type="InterPro" id="IPR001660">
    <property type="entry name" value="SAM"/>
</dbReference>